<evidence type="ECO:0000313" key="3">
    <source>
        <dbReference type="Proteomes" id="UP000069773"/>
    </source>
</evidence>
<protein>
    <submittedName>
        <fullName evidence="2">Uncharacterized protein</fullName>
    </submittedName>
</protein>
<gene>
    <name evidence="2" type="ORF">RMCN_0833</name>
</gene>
<sequence length="397" mass="43468">MLASDAALVRQRVEAHAAPLRLRGARQRVLAAVLGLLCGWSRVTDDAVRLRQIAEAIVADHGRLYDLKTVGRALASLADDQLITYRPARGRGQHAEIAIHPQFLADVRILARDADGRVITHSVTFSDSPPLISQEPHPPTPRHHRAVPDPRPTAVNVNPAEVRTVLRELPAVYQGLPAGLRWRLGGEIRNQLAAGWLPEQILAVLSAPMPADVHRPWRLALYRLRRNIIGAGPRLRPLQQAWDERHAAAERQAAQETTNRWLTAVTAATDERLRDQILQATDQLKPASWRPVVNPKAALAHAGRMALREFPTEPLGSALRRWTANILGNTQSAATPPPPTDANLTSLIAPACGDSHTCVSCQNAPGSIRPQLPLPTPICDDCWIQNADPELLEDIPA</sequence>
<dbReference type="EMBL" id="BCTA01000013">
    <property type="protein sequence ID" value="GAT07700.1"/>
    <property type="molecule type" value="Genomic_DNA"/>
</dbReference>
<organism evidence="2 3">
    <name type="scientific">Mycolicibacterium novocastrense</name>
    <name type="common">Mycobacterium novocastrense</name>
    <dbReference type="NCBI Taxonomy" id="59813"/>
    <lineage>
        <taxon>Bacteria</taxon>
        <taxon>Bacillati</taxon>
        <taxon>Actinomycetota</taxon>
        <taxon>Actinomycetes</taxon>
        <taxon>Mycobacteriales</taxon>
        <taxon>Mycobacteriaceae</taxon>
        <taxon>Mycolicibacterium</taxon>
    </lineage>
</organism>
<proteinExistence type="predicted"/>
<name>A0ABQ0KDT2_MYCNV</name>
<dbReference type="Proteomes" id="UP000069773">
    <property type="component" value="Unassembled WGS sequence"/>
</dbReference>
<keyword evidence="3" id="KW-1185">Reference proteome</keyword>
<comment type="caution">
    <text evidence="2">The sequence shown here is derived from an EMBL/GenBank/DDBJ whole genome shotgun (WGS) entry which is preliminary data.</text>
</comment>
<evidence type="ECO:0000313" key="2">
    <source>
        <dbReference type="EMBL" id="GAT07700.1"/>
    </source>
</evidence>
<reference evidence="2 3" key="1">
    <citation type="journal article" date="2016" name="Genome Announc.">
        <title>Draft Genome Sequences of Five Rapidly Growing Mycobacterium Species, M. thermoresistibile, M. fortuitum subsp. acetamidolyticum, M. canariasense, M. brisbanense, and M. novocastrense.</title>
        <authorList>
            <person name="Katahira K."/>
            <person name="Ogura Y."/>
            <person name="Gotoh Y."/>
            <person name="Hayashi T."/>
        </authorList>
    </citation>
    <scope>NUCLEOTIDE SEQUENCE [LARGE SCALE GENOMIC DNA]</scope>
    <source>
        <strain evidence="2 3">JCM18114</strain>
    </source>
</reference>
<accession>A0ABQ0KDT2</accession>
<evidence type="ECO:0000256" key="1">
    <source>
        <dbReference type="SAM" id="MobiDB-lite"/>
    </source>
</evidence>
<feature type="region of interest" description="Disordered" evidence="1">
    <location>
        <begin position="128"/>
        <end position="155"/>
    </location>
</feature>